<sequence length="276" mass="31154">MKSERGLVIMERKIFLAFCFVFLLFNSVLASSDTVDNNLELTAGISHITYEEPDVMEEKGLMYGIIGAFTHNDNFMLRGETRFSWGEVDYSSSSTGTLDNIDDYILEFRGLLGRNFSSSDKTTIVPYIGFGYRYLNDDSSGRLTSTGHAGYERESNYYYSPIGVELITELENGWSWGAMLEYDIFWKGVQKSHLSDANLGFSDLENDQNSGYGLRGSLKFIKKDKTMDFLIEPFITYWNIAKSKEQAVSYTGIIVGTGYEPKNNSIEIGVKSGVKF</sequence>
<evidence type="ECO:0000259" key="1">
    <source>
        <dbReference type="Pfam" id="PF03797"/>
    </source>
</evidence>
<protein>
    <recommendedName>
        <fullName evidence="1">Autotransporter domain-containing protein</fullName>
    </recommendedName>
</protein>
<dbReference type="SUPFAM" id="SSF69917">
    <property type="entry name" value="OMPT-like"/>
    <property type="match status" value="1"/>
</dbReference>
<evidence type="ECO:0000313" key="2">
    <source>
        <dbReference type="EMBL" id="PIQ89053.1"/>
    </source>
</evidence>
<gene>
    <name evidence="2" type="ORF">COV72_05270</name>
</gene>
<dbReference type="EMBL" id="PCWA01000075">
    <property type="protein sequence ID" value="PIQ89053.1"/>
    <property type="molecule type" value="Genomic_DNA"/>
</dbReference>
<dbReference type="GO" id="GO:0004190">
    <property type="term" value="F:aspartic-type endopeptidase activity"/>
    <property type="evidence" value="ECO:0007669"/>
    <property type="project" value="InterPro"/>
</dbReference>
<dbReference type="AlphaFoldDB" id="A0A2H0LXA3"/>
<reference evidence="2 3" key="1">
    <citation type="submission" date="2017-09" db="EMBL/GenBank/DDBJ databases">
        <title>Depth-based differentiation of microbial function through sediment-hosted aquifers and enrichment of novel symbionts in the deep terrestrial subsurface.</title>
        <authorList>
            <person name="Probst A.J."/>
            <person name="Ladd B."/>
            <person name="Jarett J.K."/>
            <person name="Geller-Mcgrath D.E."/>
            <person name="Sieber C.M."/>
            <person name="Emerson J.B."/>
            <person name="Anantharaman K."/>
            <person name="Thomas B.C."/>
            <person name="Malmstrom R."/>
            <person name="Stieglmeier M."/>
            <person name="Klingl A."/>
            <person name="Woyke T."/>
            <person name="Ryan C.M."/>
            <person name="Banfield J.F."/>
        </authorList>
    </citation>
    <scope>NUCLEOTIDE SEQUENCE [LARGE SCALE GENOMIC DNA]</scope>
    <source>
        <strain evidence="2">CG11_big_fil_rev_8_21_14_0_20_42_13</strain>
    </source>
</reference>
<name>A0A2H0LXA3_9BACT</name>
<dbReference type="Gene3D" id="2.40.128.100">
    <property type="entry name" value="OPCA outer membrane adhesin/invasin"/>
    <property type="match status" value="1"/>
</dbReference>
<dbReference type="Proteomes" id="UP000229641">
    <property type="component" value="Unassembled WGS sequence"/>
</dbReference>
<accession>A0A2H0LXA3</accession>
<feature type="domain" description="Autotransporter" evidence="1">
    <location>
        <begin position="58"/>
        <end position="206"/>
    </location>
</feature>
<dbReference type="InterPro" id="IPR020080">
    <property type="entry name" value="OM_adhesin/peptidase_omptin"/>
</dbReference>
<dbReference type="Pfam" id="PF03797">
    <property type="entry name" value="Autotransporter"/>
    <property type="match status" value="1"/>
</dbReference>
<organism evidence="2 3">
    <name type="scientific">Candidatus Ghiorseimicrobium undicola</name>
    <dbReference type="NCBI Taxonomy" id="1974746"/>
    <lineage>
        <taxon>Bacteria</taxon>
        <taxon>Pseudomonadati</taxon>
        <taxon>Candidatus Omnitrophota</taxon>
        <taxon>Candidatus Ghiorseimicrobium</taxon>
    </lineage>
</organism>
<proteinExistence type="predicted"/>
<evidence type="ECO:0000313" key="3">
    <source>
        <dbReference type="Proteomes" id="UP000229641"/>
    </source>
</evidence>
<comment type="caution">
    <text evidence="2">The sequence shown here is derived from an EMBL/GenBank/DDBJ whole genome shotgun (WGS) entry which is preliminary data.</text>
</comment>
<dbReference type="InterPro" id="IPR005546">
    <property type="entry name" value="Autotransporte_beta"/>
</dbReference>